<organism evidence="17 18">
    <name type="scientific">Dermatophagoides pteronyssinus</name>
    <name type="common">European house dust mite</name>
    <dbReference type="NCBI Taxonomy" id="6956"/>
    <lineage>
        <taxon>Eukaryota</taxon>
        <taxon>Metazoa</taxon>
        <taxon>Ecdysozoa</taxon>
        <taxon>Arthropoda</taxon>
        <taxon>Chelicerata</taxon>
        <taxon>Arachnida</taxon>
        <taxon>Acari</taxon>
        <taxon>Acariformes</taxon>
        <taxon>Sarcoptiformes</taxon>
        <taxon>Astigmata</taxon>
        <taxon>Psoroptidia</taxon>
        <taxon>Analgoidea</taxon>
        <taxon>Pyroglyphidae</taxon>
        <taxon>Dermatophagoidinae</taxon>
        <taxon>Dermatophagoides</taxon>
    </lineage>
</organism>
<dbReference type="Pfam" id="PF00078">
    <property type="entry name" value="RVT_1"/>
    <property type="match status" value="1"/>
</dbReference>
<dbReference type="SUPFAM" id="SSF56672">
    <property type="entry name" value="DNA/RNA polymerases"/>
    <property type="match status" value="1"/>
</dbReference>
<keyword evidence="8 14" id="KW-0460">Magnesium</keyword>
<evidence type="ECO:0000256" key="11">
    <source>
        <dbReference type="ARBA" id="ARBA00023242"/>
    </source>
</evidence>
<evidence type="ECO:0000256" key="4">
    <source>
        <dbReference type="ARBA" id="ARBA00022454"/>
    </source>
</evidence>
<evidence type="ECO:0000256" key="10">
    <source>
        <dbReference type="ARBA" id="ARBA00022918"/>
    </source>
</evidence>
<comment type="caution">
    <text evidence="17">The sequence shown here is derived from an EMBL/GenBank/DDBJ whole genome shotgun (WGS) entry which is preliminary data.</text>
</comment>
<evidence type="ECO:0000256" key="14">
    <source>
        <dbReference type="RuleBase" id="RU365061"/>
    </source>
</evidence>
<comment type="function">
    <text evidence="14">Telomerase is a ribonucleoprotein enzyme essential for the replication of chromosome termini in most eukaryotes. It elongates telomeres. It is a reverse transcriptase that adds simple sequence repeats to chromosome ends by copying a template sequence within the RNA component of the enzyme.</text>
</comment>
<evidence type="ECO:0000313" key="18">
    <source>
        <dbReference type="Proteomes" id="UP000887458"/>
    </source>
</evidence>
<comment type="similarity">
    <text evidence="1 14">Belongs to the reverse transcriptase family. Telomerase subfamily.</text>
</comment>
<protein>
    <recommendedName>
        <fullName evidence="3 14">Telomerase reverse transcriptase</fullName>
        <ecNumber evidence="2 14">2.7.7.49</ecNumber>
    </recommendedName>
    <alternativeName>
        <fullName evidence="12 14">Telomerase catalytic subunit</fullName>
    </alternativeName>
</protein>
<evidence type="ECO:0000256" key="13">
    <source>
        <dbReference type="ARBA" id="ARBA00048173"/>
    </source>
</evidence>
<feature type="domain" description="Reverse transcriptase" evidence="16">
    <location>
        <begin position="344"/>
        <end position="682"/>
    </location>
</feature>
<evidence type="ECO:0000256" key="3">
    <source>
        <dbReference type="ARBA" id="ARBA00016182"/>
    </source>
</evidence>
<dbReference type="InterPro" id="IPR003545">
    <property type="entry name" value="Telomerase_RT"/>
</dbReference>
<evidence type="ECO:0000256" key="1">
    <source>
        <dbReference type="ARBA" id="ARBA00008001"/>
    </source>
</evidence>
<evidence type="ECO:0000256" key="12">
    <source>
        <dbReference type="ARBA" id="ARBA00032044"/>
    </source>
</evidence>
<evidence type="ECO:0000313" key="17">
    <source>
        <dbReference type="EMBL" id="KAH9425279.1"/>
    </source>
</evidence>
<dbReference type="Gene3D" id="1.10.132.70">
    <property type="match status" value="1"/>
</dbReference>
<evidence type="ECO:0000256" key="8">
    <source>
        <dbReference type="ARBA" id="ARBA00022842"/>
    </source>
</evidence>
<evidence type="ECO:0000256" key="6">
    <source>
        <dbReference type="ARBA" id="ARBA00022695"/>
    </source>
</evidence>
<keyword evidence="9 14" id="KW-0779">Telomere</keyword>
<evidence type="ECO:0000259" key="16">
    <source>
        <dbReference type="PROSITE" id="PS50878"/>
    </source>
</evidence>
<dbReference type="EMBL" id="NJHN03000019">
    <property type="protein sequence ID" value="KAH9425279.1"/>
    <property type="molecule type" value="Genomic_DNA"/>
</dbReference>
<keyword evidence="5 14" id="KW-0808">Transferase</keyword>
<dbReference type="Pfam" id="PF12009">
    <property type="entry name" value="Telomerase_RBD"/>
    <property type="match status" value="1"/>
</dbReference>
<evidence type="ECO:0000256" key="15">
    <source>
        <dbReference type="SAM" id="MobiDB-lite"/>
    </source>
</evidence>
<reference evidence="17 18" key="1">
    <citation type="journal article" date="2018" name="J. Allergy Clin. Immunol.">
        <title>High-quality assembly of Dermatophagoides pteronyssinus genome and transcriptome reveals a wide range of novel allergens.</title>
        <authorList>
            <person name="Liu X.Y."/>
            <person name="Yang K.Y."/>
            <person name="Wang M.Q."/>
            <person name="Kwok J.S."/>
            <person name="Zeng X."/>
            <person name="Yang Z."/>
            <person name="Xiao X.J."/>
            <person name="Lau C.P."/>
            <person name="Li Y."/>
            <person name="Huang Z.M."/>
            <person name="Ba J.G."/>
            <person name="Yim A.K."/>
            <person name="Ouyang C.Y."/>
            <person name="Ngai S.M."/>
            <person name="Chan T.F."/>
            <person name="Leung E.L."/>
            <person name="Liu L."/>
            <person name="Liu Z.G."/>
            <person name="Tsui S.K."/>
        </authorList>
    </citation>
    <scope>NUCLEOTIDE SEQUENCE [LARGE SCALE GENOMIC DNA]</scope>
    <source>
        <strain evidence="17">Derp</strain>
    </source>
</reference>
<evidence type="ECO:0000256" key="9">
    <source>
        <dbReference type="ARBA" id="ARBA00022895"/>
    </source>
</evidence>
<dbReference type="PANTHER" id="PTHR12066">
    <property type="entry name" value="TELOMERASE REVERSE TRANSCRIPTASE"/>
    <property type="match status" value="1"/>
</dbReference>
<dbReference type="CDD" id="cd01648">
    <property type="entry name" value="TERT"/>
    <property type="match status" value="1"/>
</dbReference>
<sequence>MAKRLAKNASIYHYNNKCNYYFLLMGKQLPINLSTQQIKPHRSELNNDWNDVPPDYRSLLNAATHDNDDNDDDNDDDPLTRQLETDQKQEKRFLGLYGRSSPLNRADMLYSRQSSGRIMFRSQNEFPFIPIKDNKDWLSQAHQHIFGDKAKFLEKNFPYRIDEYLVTIYDNIQNTNFESILRQCCPLNNRTDDIVEMRTTFKQVNSFLYAIYYRIIPIQVLGSKKNYRTFYRILKELFTSCRITRFRIFDIVNGMELDQMQPLLEDMYVSMNIFVQPNEIEILVLCWLFRLLKQIVRSKFYVTESRQMKHRLIYYRYDLWAKLCNQTIRSNFNENRWSVVRKENLVQCKDLDDYLRYSSLRFIPKSGGLRPITRLRYAKQHSNLNFRKQISSIIAILSCLNRNFGNEYLQNRSYLDLYCRLKEKLNGQNDRYYIIRGDFQKCYPSINLSKLMSIILIALDSITKQWVCKRIQIGKYLLPARLFMKNVYLIRQRKNYHRKQVKTVLCNMEDDGCGLDEKSVIKQLGYNQVRNCIINVDDRSIDGCKKMDTKKIIYLLRAYLFKTIISLGRRTSCSFTKHGIRQGSPLSTELCQIYLNYIWSLIFRQSSKSSNNDNDLFLSFADDFLFLSTDLKRATNFVNNLKTISPDYNLIVNEDKLTMNFDMEGLINDHQHFTVRFLGREFSLINRQQQLVIRIDFIGFVDQCIMDSFDCNRLAPLLRQMKLLLTSLYLHCYPEIFDCQLNPLSVVIDNIFQRILLQAMKFASLITKWQPLSITAKKMYFASIICRFIYHLAKRLFEIIRKYRVDFVLNECHIHLIAAEAFRILWNTKLRQRSKTERLSIEKYCLVLRQKCLTETINLDDVYSFARKMPYPFDRIELNR</sequence>
<dbReference type="Gene3D" id="1.10.357.90">
    <property type="match status" value="1"/>
</dbReference>
<dbReference type="SMART" id="SM00975">
    <property type="entry name" value="Telomerase_RBD"/>
    <property type="match status" value="1"/>
</dbReference>
<evidence type="ECO:0000256" key="2">
    <source>
        <dbReference type="ARBA" id="ARBA00012493"/>
    </source>
</evidence>
<gene>
    <name evidence="17" type="ORF">DERP_013471</name>
</gene>
<dbReference type="InterPro" id="IPR043502">
    <property type="entry name" value="DNA/RNA_pol_sf"/>
</dbReference>
<dbReference type="Proteomes" id="UP000887458">
    <property type="component" value="Unassembled WGS sequence"/>
</dbReference>
<proteinExistence type="inferred from homology"/>
<feature type="compositionally biased region" description="Acidic residues" evidence="15">
    <location>
        <begin position="68"/>
        <end position="77"/>
    </location>
</feature>
<dbReference type="EC" id="2.7.7.49" evidence="2 14"/>
<keyword evidence="7 14" id="KW-0479">Metal-binding</keyword>
<comment type="subcellular location">
    <subcellularLocation>
        <location evidence="14">Nucleus</location>
    </subcellularLocation>
    <subcellularLocation>
        <location evidence="14">Chromosome</location>
        <location evidence="14">Telomere</location>
    </subcellularLocation>
</comment>
<accession>A0ABQ8JRS1</accession>
<dbReference type="Gene3D" id="1.10.10.2210">
    <property type="match status" value="1"/>
</dbReference>
<keyword evidence="10 14" id="KW-0695">RNA-directed DNA polymerase</keyword>
<evidence type="ECO:0000256" key="5">
    <source>
        <dbReference type="ARBA" id="ARBA00022679"/>
    </source>
</evidence>
<keyword evidence="11 14" id="KW-0539">Nucleus</keyword>
<evidence type="ECO:0000256" key="7">
    <source>
        <dbReference type="ARBA" id="ARBA00022723"/>
    </source>
</evidence>
<dbReference type="InterPro" id="IPR000477">
    <property type="entry name" value="RT_dom"/>
</dbReference>
<feature type="region of interest" description="Disordered" evidence="15">
    <location>
        <begin position="43"/>
        <end position="80"/>
    </location>
</feature>
<dbReference type="PRINTS" id="PR01365">
    <property type="entry name" value="TELOMERASERT"/>
</dbReference>
<name>A0ABQ8JRS1_DERPT</name>
<dbReference type="InterPro" id="IPR021891">
    <property type="entry name" value="Telomerase_RBD"/>
</dbReference>
<dbReference type="PANTHER" id="PTHR12066:SF0">
    <property type="entry name" value="TELOMERASE REVERSE TRANSCRIPTASE"/>
    <property type="match status" value="1"/>
</dbReference>
<dbReference type="Gene3D" id="3.30.70.2630">
    <property type="match status" value="1"/>
</dbReference>
<keyword evidence="18" id="KW-1185">Reference proteome</keyword>
<comment type="catalytic activity">
    <reaction evidence="13 14">
        <text>DNA(n) + a 2'-deoxyribonucleoside 5'-triphosphate = DNA(n+1) + diphosphate</text>
        <dbReference type="Rhea" id="RHEA:22508"/>
        <dbReference type="Rhea" id="RHEA-COMP:17339"/>
        <dbReference type="Rhea" id="RHEA-COMP:17340"/>
        <dbReference type="ChEBI" id="CHEBI:33019"/>
        <dbReference type="ChEBI" id="CHEBI:61560"/>
        <dbReference type="ChEBI" id="CHEBI:173112"/>
        <dbReference type="EC" id="2.7.7.49"/>
    </reaction>
</comment>
<keyword evidence="4 14" id="KW-0158">Chromosome</keyword>
<reference evidence="17 18" key="2">
    <citation type="journal article" date="2022" name="Mol. Biol. Evol.">
        <title>Comparative Genomics Reveals Insights into the Divergent Evolution of Astigmatic Mites and Household Pest Adaptations.</title>
        <authorList>
            <person name="Xiong Q."/>
            <person name="Wan A.T."/>
            <person name="Liu X."/>
            <person name="Fung C.S."/>
            <person name="Xiao X."/>
            <person name="Malainual N."/>
            <person name="Hou J."/>
            <person name="Wang L."/>
            <person name="Wang M."/>
            <person name="Yang K.Y."/>
            <person name="Cui Y."/>
            <person name="Leung E.L."/>
            <person name="Nong W."/>
            <person name="Shin S.K."/>
            <person name="Au S.W."/>
            <person name="Jeong K.Y."/>
            <person name="Chew F.T."/>
            <person name="Hui J.H."/>
            <person name="Leung T.F."/>
            <person name="Tungtrongchitr A."/>
            <person name="Zhong N."/>
            <person name="Liu Z."/>
            <person name="Tsui S.K."/>
        </authorList>
    </citation>
    <scope>NUCLEOTIDE SEQUENCE [LARGE SCALE GENOMIC DNA]</scope>
    <source>
        <strain evidence="17">Derp</strain>
    </source>
</reference>
<keyword evidence="6 14" id="KW-0548">Nucleotidyltransferase</keyword>
<dbReference type="PROSITE" id="PS50878">
    <property type="entry name" value="RT_POL"/>
    <property type="match status" value="1"/>
</dbReference>